<keyword evidence="2" id="KW-0964">Secreted</keyword>
<dbReference type="Pfam" id="PF03797">
    <property type="entry name" value="Autotransporter"/>
    <property type="match status" value="1"/>
</dbReference>
<dbReference type="InterPro" id="IPR005546">
    <property type="entry name" value="Autotransporte_beta"/>
</dbReference>
<evidence type="ECO:0000256" key="1">
    <source>
        <dbReference type="ARBA" id="ARBA00004613"/>
    </source>
</evidence>
<dbReference type="PROSITE" id="PS51208">
    <property type="entry name" value="AUTOTRANSPORTER"/>
    <property type="match status" value="1"/>
</dbReference>
<dbReference type="InterPro" id="IPR006315">
    <property type="entry name" value="OM_autotransptr_brl_dom"/>
</dbReference>
<dbReference type="SUPFAM" id="SSF103515">
    <property type="entry name" value="Autotransporter"/>
    <property type="match status" value="1"/>
</dbReference>
<dbReference type="InterPro" id="IPR036709">
    <property type="entry name" value="Autotransporte_beta_dom_sf"/>
</dbReference>
<accession>C9PLY6</accession>
<dbReference type="SMART" id="SM00869">
    <property type="entry name" value="Autotransporter"/>
    <property type="match status" value="1"/>
</dbReference>
<dbReference type="InterPro" id="IPR050909">
    <property type="entry name" value="Bact_Autotransporter_VF"/>
</dbReference>
<name>C9PLY6_9PAST</name>
<evidence type="ECO:0000313" key="6">
    <source>
        <dbReference type="Proteomes" id="UP000005519"/>
    </source>
</evidence>
<comment type="caution">
    <text evidence="5">The sequence shown here is derived from an EMBL/GenBank/DDBJ whole genome shotgun (WGS) entry which is preliminary data.</text>
</comment>
<dbReference type="PANTHER" id="PTHR12338">
    <property type="entry name" value="AUTOTRANSPORTER"/>
    <property type="match status" value="1"/>
</dbReference>
<evidence type="ECO:0000256" key="2">
    <source>
        <dbReference type="ARBA" id="ARBA00022525"/>
    </source>
</evidence>
<dbReference type="STRING" id="667128.HMPREF0621_0010"/>
<keyword evidence="3" id="KW-0732">Signal</keyword>
<keyword evidence="6" id="KW-1185">Reference proteome</keyword>
<evidence type="ECO:0000313" key="5">
    <source>
        <dbReference type="EMBL" id="EEX51206.1"/>
    </source>
</evidence>
<organism evidence="5 6">
    <name type="scientific">Pasteurella dagmatis ATCC 43325</name>
    <dbReference type="NCBI Taxonomy" id="667128"/>
    <lineage>
        <taxon>Bacteria</taxon>
        <taxon>Pseudomonadati</taxon>
        <taxon>Pseudomonadota</taxon>
        <taxon>Gammaproteobacteria</taxon>
        <taxon>Pasteurellales</taxon>
        <taxon>Pasteurellaceae</taxon>
        <taxon>Pasteurella</taxon>
    </lineage>
</organism>
<dbReference type="GO" id="GO:0005576">
    <property type="term" value="C:extracellular region"/>
    <property type="evidence" value="ECO:0007669"/>
    <property type="project" value="UniProtKB-SubCell"/>
</dbReference>
<dbReference type="HOGENOM" id="CLU_543854_0_0_6"/>
<reference evidence="5 6" key="1">
    <citation type="submission" date="2009-10" db="EMBL/GenBank/DDBJ databases">
        <authorList>
            <person name="Muzny D."/>
            <person name="Qin X."/>
            <person name="Deng J."/>
            <person name="Jiang H."/>
            <person name="Liu Y."/>
            <person name="Qu J."/>
            <person name="Song X.-Z."/>
            <person name="Zhang L."/>
            <person name="Thornton R."/>
            <person name="Coyle M."/>
            <person name="Francisco L."/>
            <person name="Jackson L."/>
            <person name="Javaid M."/>
            <person name="Korchina V."/>
            <person name="Kovar C."/>
            <person name="Mata R."/>
            <person name="Mathew T."/>
            <person name="Ngo R."/>
            <person name="Nguyen L."/>
            <person name="Nguyen N."/>
            <person name="Okwuonu G."/>
            <person name="Ongeri F."/>
            <person name="Pham C."/>
            <person name="Simmons D."/>
            <person name="Wilczek-Boney K."/>
            <person name="Hale W."/>
            <person name="Jakkamsetti A."/>
            <person name="Pham P."/>
            <person name="Ruth R."/>
            <person name="San Lucas F."/>
            <person name="Warren J."/>
            <person name="Zhang J."/>
            <person name="Zhao Z."/>
            <person name="Zhou C."/>
            <person name="Zhu D."/>
            <person name="Lee S."/>
            <person name="Bess C."/>
            <person name="Blankenburg K."/>
            <person name="Forbes L."/>
            <person name="Fu Q."/>
            <person name="Gubbala S."/>
            <person name="Hirani K."/>
            <person name="Jayaseelan J.C."/>
            <person name="Lara F."/>
            <person name="Munidasa M."/>
            <person name="Palculict T."/>
            <person name="Patil S."/>
            <person name="Pu L.-L."/>
            <person name="Saada N."/>
            <person name="Tang L."/>
            <person name="Weissenberger G."/>
            <person name="Zhu Y."/>
            <person name="Hemphill L."/>
            <person name="Shang Y."/>
            <person name="Youmans B."/>
            <person name="Ayvaz T."/>
            <person name="Ross M."/>
            <person name="Santibanez J."/>
            <person name="Aqrawi P."/>
            <person name="Gross S."/>
            <person name="Joshi V."/>
            <person name="Fowler G."/>
            <person name="Nazareth L."/>
            <person name="Reid J."/>
            <person name="Worley K."/>
            <person name="Petrosino J."/>
            <person name="Highlander S."/>
            <person name="Gibbs R."/>
        </authorList>
    </citation>
    <scope>NUCLEOTIDE SEQUENCE [LARGE SCALE GENOMIC DNA]</scope>
    <source>
        <strain evidence="5 6">ATCC 43325</strain>
    </source>
</reference>
<evidence type="ECO:0000256" key="3">
    <source>
        <dbReference type="ARBA" id="ARBA00022729"/>
    </source>
</evidence>
<feature type="domain" description="Autotransporter" evidence="4">
    <location>
        <begin position="224"/>
        <end position="501"/>
    </location>
</feature>
<evidence type="ECO:0000259" key="4">
    <source>
        <dbReference type="PROSITE" id="PS51208"/>
    </source>
</evidence>
<proteinExistence type="predicted"/>
<dbReference type="EMBL" id="ACZR01000001">
    <property type="protein sequence ID" value="EEX51206.1"/>
    <property type="molecule type" value="Genomic_DNA"/>
</dbReference>
<gene>
    <name evidence="5" type="ORF">HMPREF0621_0010</name>
</gene>
<dbReference type="Gene3D" id="2.40.128.130">
    <property type="entry name" value="Autotransporter beta-domain"/>
    <property type="match status" value="1"/>
</dbReference>
<dbReference type="GO" id="GO:0019867">
    <property type="term" value="C:outer membrane"/>
    <property type="evidence" value="ECO:0007669"/>
    <property type="project" value="InterPro"/>
</dbReference>
<comment type="subcellular location">
    <subcellularLocation>
        <location evidence="1">Secreted</location>
    </subcellularLocation>
</comment>
<protein>
    <submittedName>
        <fullName evidence="5">Outer membrane autotransporter barrel domain protein</fullName>
    </submittedName>
</protein>
<dbReference type="PANTHER" id="PTHR12338:SF5">
    <property type="entry name" value="ANTIGEN 43-RELATED"/>
    <property type="match status" value="1"/>
</dbReference>
<dbReference type="AlphaFoldDB" id="C9PLY6"/>
<sequence length="501" mass="55398">MQTINECRNGCSTVNNTLDTLKSDLNNSHNGNSLANTSLLAANVVDMQLPELNRLTMSSLLKETMGSVNLGIDKLLTPSANQVINNKKVSKTPDNISERPRSAFRRAAANNTNTLDKENVVTADASPIVANVNNILSAAETSLEVIPSPLAEVAVANEVSENPEVVPQPMPIPKPEKPKAPEMPKVIEPRYNAAMASYASNLYAANNMFSITLSERLGITNFYRQHDLPGIWIKATKGRAHHKMSNGSTHLSSKNYSIVLGEDREVNYTSKVGYILGYAQQTSTISADKDSASAKVKGYSVGAYYAWQKDDSSKSGLFVNSWLQYQWFKNEINSPESKANYTSKGFTASVETGYHLPLTEYRVDSLERHRISVQPQMQITWQGVKPKNYIDSAGTTFVGFGHGNIQTKIGTKLLLDSHVSRSKINIKPYVEINLVHNSKDFGTYVNGRRKAIEGTKRFVEYNTGIEAKVGPNMQMWATVGQRRSKQAYKETQVQVGFKVTF</sequence>
<dbReference type="NCBIfam" id="TIGR01414">
    <property type="entry name" value="autotrans_barl"/>
    <property type="match status" value="1"/>
</dbReference>
<dbReference type="Proteomes" id="UP000005519">
    <property type="component" value="Unassembled WGS sequence"/>
</dbReference>